<dbReference type="PANTHER" id="PTHR33794">
    <property type="entry name" value="BACILLOLYSIN"/>
    <property type="match status" value="1"/>
</dbReference>
<evidence type="ECO:0000256" key="3">
    <source>
        <dbReference type="ARBA" id="ARBA00022670"/>
    </source>
</evidence>
<evidence type="ECO:0000313" key="17">
    <source>
        <dbReference type="Proteomes" id="UP000044071"/>
    </source>
</evidence>
<evidence type="ECO:0000256" key="1">
    <source>
        <dbReference type="ARBA" id="ARBA00001947"/>
    </source>
</evidence>
<dbReference type="EMBL" id="CCSB01000003">
    <property type="protein sequence ID" value="CDZ78207.1"/>
    <property type="molecule type" value="Genomic_DNA"/>
</dbReference>
<keyword evidence="3 11" id="KW-0645">Protease</keyword>
<evidence type="ECO:0000256" key="11">
    <source>
        <dbReference type="RuleBase" id="RU366073"/>
    </source>
</evidence>
<keyword evidence="8 11" id="KW-0482">Metalloprotease</keyword>
<dbReference type="Gene3D" id="3.10.170.10">
    <property type="match status" value="1"/>
</dbReference>
<evidence type="ECO:0000259" key="15">
    <source>
        <dbReference type="Pfam" id="PF07504"/>
    </source>
</evidence>
<dbReference type="EC" id="3.4.24.-" evidence="11"/>
<feature type="chain" id="PRO_5023144114" description="Neutral metalloproteinase" evidence="11">
    <location>
        <begin position="19"/>
        <end position="555"/>
    </location>
</feature>
<comment type="subcellular location">
    <subcellularLocation>
        <location evidence="11">Secreted</location>
    </subcellularLocation>
</comment>
<feature type="active site" description="Proton donor" evidence="10">
    <location>
        <position position="480"/>
    </location>
</feature>
<dbReference type="InterPro" id="IPR027268">
    <property type="entry name" value="Peptidase_M4/M1_CTD_sf"/>
</dbReference>
<accession>A0A078KYR0</accession>
<dbReference type="Pfam" id="PF01447">
    <property type="entry name" value="Peptidase_M4"/>
    <property type="match status" value="1"/>
</dbReference>
<keyword evidence="7 11" id="KW-0862">Zinc</keyword>
<dbReference type="eggNOG" id="COG3227">
    <property type="taxonomic scope" value="Bacteria"/>
</dbReference>
<feature type="signal peptide" evidence="11">
    <location>
        <begin position="1"/>
        <end position="18"/>
    </location>
</feature>
<keyword evidence="4" id="KW-0479">Metal-binding</keyword>
<keyword evidence="9" id="KW-0865">Zymogen</keyword>
<evidence type="ECO:0000256" key="7">
    <source>
        <dbReference type="ARBA" id="ARBA00022833"/>
    </source>
</evidence>
<organism evidence="16 17">
    <name type="scientific">Legionella massiliensis</name>
    <dbReference type="NCBI Taxonomy" id="1034943"/>
    <lineage>
        <taxon>Bacteria</taxon>
        <taxon>Pseudomonadati</taxon>
        <taxon>Pseudomonadota</taxon>
        <taxon>Gammaproteobacteria</taxon>
        <taxon>Legionellales</taxon>
        <taxon>Legionellaceae</taxon>
        <taxon>Legionella</taxon>
    </lineage>
</organism>
<dbReference type="STRING" id="1034943.BN59_02515"/>
<dbReference type="GO" id="GO:0004222">
    <property type="term" value="F:metalloendopeptidase activity"/>
    <property type="evidence" value="ECO:0007669"/>
    <property type="project" value="UniProtKB-UniRule"/>
</dbReference>
<comment type="cofactor">
    <cofactor evidence="1 11">
        <name>Zn(2+)</name>
        <dbReference type="ChEBI" id="CHEBI:29105"/>
    </cofactor>
</comment>
<evidence type="ECO:0000256" key="5">
    <source>
        <dbReference type="ARBA" id="ARBA00022729"/>
    </source>
</evidence>
<feature type="domain" description="Peptidase M4" evidence="12">
    <location>
        <begin position="218"/>
        <end position="360"/>
    </location>
</feature>
<keyword evidence="11" id="KW-0964">Secreted</keyword>
<comment type="function">
    <text evidence="11">Extracellular zinc metalloprotease.</text>
</comment>
<dbReference type="GO" id="GO:0006508">
    <property type="term" value="P:proteolysis"/>
    <property type="evidence" value="ECO:0007669"/>
    <property type="project" value="UniProtKB-KW"/>
</dbReference>
<reference evidence="16 17" key="1">
    <citation type="submission" date="2014-06" db="EMBL/GenBank/DDBJ databases">
        <authorList>
            <person name="Urmite Genomes Urmite Genomes"/>
        </authorList>
    </citation>
    <scope>NUCLEOTIDE SEQUENCE [LARGE SCALE GENOMIC DNA]</scope>
</reference>
<dbReference type="InterPro" id="IPR001570">
    <property type="entry name" value="Peptidase_M4_C_domain"/>
</dbReference>
<dbReference type="AlphaFoldDB" id="A0A078KYR0"/>
<gene>
    <name evidence="16" type="primary">hap_1</name>
    <name evidence="16" type="ORF">BN59_02515</name>
</gene>
<evidence type="ECO:0000256" key="6">
    <source>
        <dbReference type="ARBA" id="ARBA00022801"/>
    </source>
</evidence>
<dbReference type="InterPro" id="IPR050728">
    <property type="entry name" value="Zinc_Metalloprotease_M4"/>
</dbReference>
<dbReference type="GO" id="GO:0046872">
    <property type="term" value="F:metal ion binding"/>
    <property type="evidence" value="ECO:0007669"/>
    <property type="project" value="UniProtKB-UniRule"/>
</dbReference>
<dbReference type="InterPro" id="IPR025711">
    <property type="entry name" value="PepSY"/>
</dbReference>
<dbReference type="InterPro" id="IPR011096">
    <property type="entry name" value="FTP_domain"/>
</dbReference>
<feature type="domain" description="Peptidase M4 C-terminal" evidence="13">
    <location>
        <begin position="363"/>
        <end position="550"/>
    </location>
</feature>
<dbReference type="Gene3D" id="3.10.450.40">
    <property type="match status" value="1"/>
</dbReference>
<comment type="similarity">
    <text evidence="2 11">Belongs to the peptidase M4 family.</text>
</comment>
<dbReference type="Proteomes" id="UP000044071">
    <property type="component" value="Unassembled WGS sequence"/>
</dbReference>
<proteinExistence type="inferred from homology"/>
<keyword evidence="17" id="KW-1185">Reference proteome</keyword>
<dbReference type="CDD" id="cd09597">
    <property type="entry name" value="M4_TLP"/>
    <property type="match status" value="1"/>
</dbReference>
<dbReference type="Pfam" id="PF03413">
    <property type="entry name" value="PepSY"/>
    <property type="match status" value="1"/>
</dbReference>
<dbReference type="GO" id="GO:0005576">
    <property type="term" value="C:extracellular region"/>
    <property type="evidence" value="ECO:0007669"/>
    <property type="project" value="UniProtKB-SubCell"/>
</dbReference>
<feature type="domain" description="FTP" evidence="15">
    <location>
        <begin position="66"/>
        <end position="91"/>
    </location>
</feature>
<evidence type="ECO:0000256" key="10">
    <source>
        <dbReference type="PIRSR" id="PIRSR623612-1"/>
    </source>
</evidence>
<dbReference type="Pfam" id="PF02868">
    <property type="entry name" value="Peptidase_M4_C"/>
    <property type="match status" value="1"/>
</dbReference>
<dbReference type="OrthoDB" id="5378341at2"/>
<name>A0A078KYR0_9GAMM</name>
<dbReference type="Gene3D" id="1.10.390.10">
    <property type="entry name" value="Neutral Protease Domain 2"/>
    <property type="match status" value="1"/>
</dbReference>
<evidence type="ECO:0000259" key="14">
    <source>
        <dbReference type="Pfam" id="PF03413"/>
    </source>
</evidence>
<evidence type="ECO:0000256" key="9">
    <source>
        <dbReference type="ARBA" id="ARBA00023145"/>
    </source>
</evidence>
<sequence>MLKQLVTLSLFTPTLILAATPIELYQAPLSSLNKFNLIDRTQNSPALRALATPENNVLQSLNQTKVGNNTVVRYQQLYKGIPVVGSQVTVVKNNNPGLKAQANSQVNGHLLDEIKIDIKPAISKQSAIDLARKAYFSLHPQAATTAELSQLQIRPNDNGELILSYLVSFKTTKSDEKPVWPFFVIDAHTGALLKQWNNVKNYMDTGPGGNEKVHEYWYGKDGLPALNVHQNGPYCLMESKEVRLVNLNSKWDWNNSLLAPFKYPCNNNTEESINGAYSPTNDAYYFGHVIVDMYRKWYGVNVLQYPTGAPMQLIMRVHFGQYYDNAFWDGEAMSFGDGEELYPLVSLDIAGHEVTHGFTEQHSNLEYHDQQGALNESLSDMAGQAVRAYLLETSPALYNKAHLVPNEITWGVGETVVRDQFGTAIRFMDQPSQDNESADCLDKNLAKRSGATCKISYNELIAYANREIPDPEERESYIVHTASGVFNKAFYLLSQKIGIRKAYHAMALANIKYWNSNTDFKSGACGVLHAAYELQLDTNPVITAFNQVGVETSHC</sequence>
<evidence type="ECO:0000313" key="16">
    <source>
        <dbReference type="EMBL" id="CDZ78207.1"/>
    </source>
</evidence>
<evidence type="ECO:0000259" key="12">
    <source>
        <dbReference type="Pfam" id="PF01447"/>
    </source>
</evidence>
<dbReference type="RefSeq" id="WP_043874737.1">
    <property type="nucleotide sequence ID" value="NZ_CCVW01000003.1"/>
</dbReference>
<evidence type="ECO:0000256" key="8">
    <source>
        <dbReference type="ARBA" id="ARBA00023049"/>
    </source>
</evidence>
<evidence type="ECO:0000259" key="13">
    <source>
        <dbReference type="Pfam" id="PF02868"/>
    </source>
</evidence>
<evidence type="ECO:0000256" key="2">
    <source>
        <dbReference type="ARBA" id="ARBA00009388"/>
    </source>
</evidence>
<feature type="domain" description="PepSY" evidence="14">
    <location>
        <begin position="121"/>
        <end position="196"/>
    </location>
</feature>
<feature type="active site" evidence="10">
    <location>
        <position position="353"/>
    </location>
</feature>
<dbReference type="PANTHER" id="PTHR33794:SF1">
    <property type="entry name" value="BACILLOLYSIN"/>
    <property type="match status" value="1"/>
</dbReference>
<dbReference type="Pfam" id="PF07504">
    <property type="entry name" value="FTP"/>
    <property type="match status" value="1"/>
</dbReference>
<dbReference type="Gene3D" id="3.10.450.490">
    <property type="match status" value="1"/>
</dbReference>
<protein>
    <recommendedName>
        <fullName evidence="11">Neutral metalloproteinase</fullName>
        <ecNumber evidence="11">3.4.24.-</ecNumber>
    </recommendedName>
</protein>
<keyword evidence="5 11" id="KW-0732">Signal</keyword>
<evidence type="ECO:0000256" key="4">
    <source>
        <dbReference type="ARBA" id="ARBA00022723"/>
    </source>
</evidence>
<dbReference type="SUPFAM" id="SSF55486">
    <property type="entry name" value="Metalloproteases ('zincins'), catalytic domain"/>
    <property type="match status" value="1"/>
</dbReference>
<dbReference type="InterPro" id="IPR023612">
    <property type="entry name" value="Peptidase_M4"/>
</dbReference>
<keyword evidence="6 11" id="KW-0378">Hydrolase</keyword>
<dbReference type="PRINTS" id="PR00730">
    <property type="entry name" value="THERMOLYSIN"/>
</dbReference>
<dbReference type="InterPro" id="IPR013856">
    <property type="entry name" value="Peptidase_M4_domain"/>
</dbReference>